<keyword evidence="2" id="KW-1185">Reference proteome</keyword>
<dbReference type="Gramene" id="ORUFI06G08020.1">
    <property type="protein sequence ID" value="ORUFI06G08020.1"/>
    <property type="gene ID" value="ORUFI06G08020"/>
</dbReference>
<sequence>MVLGSKVELAKRCADAGSGGIGRALEIPDGDAGSPRGVEKGTVVDGEEDVAAVAGGGDTAERAGGEENVAAVTGGGAAT</sequence>
<dbReference type="AlphaFoldDB" id="A0A0E0PV85"/>
<dbReference type="Proteomes" id="UP000008022">
    <property type="component" value="Unassembled WGS sequence"/>
</dbReference>
<evidence type="ECO:0000313" key="1">
    <source>
        <dbReference type="EnsemblPlants" id="ORUFI06G08020.1"/>
    </source>
</evidence>
<dbReference type="HOGENOM" id="CLU_2610284_0_0_1"/>
<name>A0A0E0PV85_ORYRU</name>
<accession>A0A0E0PV85</accession>
<dbReference type="EnsemblPlants" id="ORUFI06G08020.1">
    <property type="protein sequence ID" value="ORUFI06G08020.1"/>
    <property type="gene ID" value="ORUFI06G08020"/>
</dbReference>
<protein>
    <recommendedName>
        <fullName evidence="3">DUF834 domain-containing protein</fullName>
    </recommendedName>
</protein>
<proteinExistence type="predicted"/>
<organism evidence="1 2">
    <name type="scientific">Oryza rufipogon</name>
    <name type="common">Brownbeard rice</name>
    <name type="synonym">Asian wild rice</name>
    <dbReference type="NCBI Taxonomy" id="4529"/>
    <lineage>
        <taxon>Eukaryota</taxon>
        <taxon>Viridiplantae</taxon>
        <taxon>Streptophyta</taxon>
        <taxon>Embryophyta</taxon>
        <taxon>Tracheophyta</taxon>
        <taxon>Spermatophyta</taxon>
        <taxon>Magnoliopsida</taxon>
        <taxon>Liliopsida</taxon>
        <taxon>Poales</taxon>
        <taxon>Poaceae</taxon>
        <taxon>BOP clade</taxon>
        <taxon>Oryzoideae</taxon>
        <taxon>Oryzeae</taxon>
        <taxon>Oryzinae</taxon>
        <taxon>Oryza</taxon>
    </lineage>
</organism>
<evidence type="ECO:0000313" key="2">
    <source>
        <dbReference type="Proteomes" id="UP000008022"/>
    </source>
</evidence>
<reference evidence="1" key="2">
    <citation type="submission" date="2015-06" db="UniProtKB">
        <authorList>
            <consortium name="EnsemblPlants"/>
        </authorList>
    </citation>
    <scope>IDENTIFICATION</scope>
</reference>
<reference evidence="2" key="1">
    <citation type="submission" date="2013-06" db="EMBL/GenBank/DDBJ databases">
        <authorList>
            <person name="Zhao Q."/>
        </authorList>
    </citation>
    <scope>NUCLEOTIDE SEQUENCE</scope>
    <source>
        <strain evidence="2">cv. W1943</strain>
    </source>
</reference>
<evidence type="ECO:0008006" key="3">
    <source>
        <dbReference type="Google" id="ProtNLM"/>
    </source>
</evidence>